<feature type="signal peptide" evidence="1">
    <location>
        <begin position="1"/>
        <end position="22"/>
    </location>
</feature>
<name>A0A3S0SMK2_9HYPH</name>
<keyword evidence="1" id="KW-0732">Signal</keyword>
<organism evidence="2 3">
    <name type="scientific">Rhizobium anhuiense</name>
    <dbReference type="NCBI Taxonomy" id="1184720"/>
    <lineage>
        <taxon>Bacteria</taxon>
        <taxon>Pseudomonadati</taxon>
        <taxon>Pseudomonadota</taxon>
        <taxon>Alphaproteobacteria</taxon>
        <taxon>Hyphomicrobiales</taxon>
        <taxon>Rhizobiaceae</taxon>
        <taxon>Rhizobium/Agrobacterium group</taxon>
        <taxon>Rhizobium</taxon>
    </lineage>
</organism>
<protein>
    <submittedName>
        <fullName evidence="2">Uncharacterized protein</fullName>
    </submittedName>
</protein>
<dbReference type="Proteomes" id="UP000273611">
    <property type="component" value="Unassembled WGS sequence"/>
</dbReference>
<evidence type="ECO:0000313" key="3">
    <source>
        <dbReference type="Proteomes" id="UP000273611"/>
    </source>
</evidence>
<gene>
    <name evidence="2" type="ORF">EEQ99_30515</name>
</gene>
<evidence type="ECO:0000256" key="1">
    <source>
        <dbReference type="SAM" id="SignalP"/>
    </source>
</evidence>
<accession>A0A3S0SMK2</accession>
<sequence length="122" mass="13004">MKTHVKIATAAVSILAASTTFAAQGQGYLPPQKAAAILADGAPWSADAPNGRSFKLTLNKDGTGSIKGPLMFALSVNWKVKGDTMCLNNTMMSKCLRFREVPGGLQGWNDEQPDLKLSRPVN</sequence>
<feature type="chain" id="PRO_5018550962" evidence="1">
    <location>
        <begin position="23"/>
        <end position="122"/>
    </location>
</feature>
<dbReference type="RefSeq" id="WP_127431619.1">
    <property type="nucleotide sequence ID" value="NZ_BMFI01000019.1"/>
</dbReference>
<evidence type="ECO:0000313" key="2">
    <source>
        <dbReference type="EMBL" id="RUL96466.1"/>
    </source>
</evidence>
<comment type="caution">
    <text evidence="2">The sequence shown here is derived from an EMBL/GenBank/DDBJ whole genome shotgun (WGS) entry which is preliminary data.</text>
</comment>
<reference evidence="2 3" key="1">
    <citation type="journal article" date="2015" name="Int. J. Syst. Evol. Microbiol.">
        <title>Rhizobium anhuiense sp. nov., isolated from effective nodules of Vicia faba and Pisum sativum.</title>
        <authorList>
            <person name="Zhang Y.J."/>
            <person name="Zheng W.T."/>
            <person name="Everall I."/>
            <person name="Young J.P."/>
            <person name="Zhang X.X."/>
            <person name="Tian C.F."/>
            <person name="Sui X.H."/>
            <person name="Wang E.T."/>
            <person name="Chen W.X."/>
        </authorList>
    </citation>
    <scope>NUCLEOTIDE SEQUENCE [LARGE SCALE GENOMIC DNA]</scope>
    <source>
        <strain evidence="2 3">CCBAU 23252</strain>
    </source>
</reference>
<proteinExistence type="predicted"/>
<dbReference type="EMBL" id="RIBW01000022">
    <property type="protein sequence ID" value="RUL96466.1"/>
    <property type="molecule type" value="Genomic_DNA"/>
</dbReference>
<dbReference type="AlphaFoldDB" id="A0A3S0SMK2"/>